<dbReference type="RefSeq" id="WP_386805114.1">
    <property type="nucleotide sequence ID" value="NZ_JBHTMU010000032.1"/>
</dbReference>
<keyword evidence="3" id="KW-1185">Reference proteome</keyword>
<dbReference type="EMBL" id="JBHTMU010000032">
    <property type="protein sequence ID" value="MFD1343832.1"/>
    <property type="molecule type" value="Genomic_DNA"/>
</dbReference>
<keyword evidence="1" id="KW-1133">Transmembrane helix</keyword>
<sequence length="223" mass="24729">MSNVAGKAYAMNVVTPSHPRLTWINRLLFMAARGLPSNLMGLLGLSLIHFARWVIIKRDQWPDLGQGKETMESDYMLFCSNFNGTWDQYIDAFSDGIPNGLNLFWYSATKYPLSIPITPFKTYITYNQIGTDYYYNATPGSAQRDVKSALKVYDAVLDLTEAHKAGDAEAFARAFDAAFLKVQTDLGDPGFGPVASLDTERADVNRLAFIAAAQQRFASEKGA</sequence>
<proteinExistence type="predicted"/>
<keyword evidence="1" id="KW-0812">Transmembrane</keyword>
<organism evidence="2 3">
    <name type="scientific">Litorisediminicola beolgyonensis</name>
    <dbReference type="NCBI Taxonomy" id="1173614"/>
    <lineage>
        <taxon>Bacteria</taxon>
        <taxon>Pseudomonadati</taxon>
        <taxon>Pseudomonadota</taxon>
        <taxon>Alphaproteobacteria</taxon>
        <taxon>Rhodobacterales</taxon>
        <taxon>Paracoccaceae</taxon>
        <taxon>Litorisediminicola</taxon>
    </lineage>
</organism>
<keyword evidence="1" id="KW-0472">Membrane</keyword>
<evidence type="ECO:0000313" key="2">
    <source>
        <dbReference type="EMBL" id="MFD1343832.1"/>
    </source>
</evidence>
<name>A0ABW3ZM27_9RHOB</name>
<evidence type="ECO:0000256" key="1">
    <source>
        <dbReference type="SAM" id="Phobius"/>
    </source>
</evidence>
<accession>A0ABW3ZM27</accession>
<comment type="caution">
    <text evidence="2">The sequence shown here is derived from an EMBL/GenBank/DDBJ whole genome shotgun (WGS) entry which is preliminary data.</text>
</comment>
<reference evidence="3" key="1">
    <citation type="journal article" date="2019" name="Int. J. Syst. Evol. Microbiol.">
        <title>The Global Catalogue of Microorganisms (GCM) 10K type strain sequencing project: providing services to taxonomists for standard genome sequencing and annotation.</title>
        <authorList>
            <consortium name="The Broad Institute Genomics Platform"/>
            <consortium name="The Broad Institute Genome Sequencing Center for Infectious Disease"/>
            <person name="Wu L."/>
            <person name="Ma J."/>
        </authorList>
    </citation>
    <scope>NUCLEOTIDE SEQUENCE [LARGE SCALE GENOMIC DNA]</scope>
    <source>
        <strain evidence="3">CCUG 62953</strain>
    </source>
</reference>
<evidence type="ECO:0000313" key="3">
    <source>
        <dbReference type="Proteomes" id="UP001597135"/>
    </source>
</evidence>
<gene>
    <name evidence="2" type="ORF">ACFQ4E_15500</name>
</gene>
<dbReference type="Proteomes" id="UP001597135">
    <property type="component" value="Unassembled WGS sequence"/>
</dbReference>
<protein>
    <submittedName>
        <fullName evidence="2">Uncharacterized protein</fullName>
    </submittedName>
</protein>
<feature type="transmembrane region" description="Helical" evidence="1">
    <location>
        <begin position="35"/>
        <end position="55"/>
    </location>
</feature>